<dbReference type="InterPro" id="IPR036640">
    <property type="entry name" value="ABC1_TM_sf"/>
</dbReference>
<comment type="subcellular location">
    <subcellularLocation>
        <location evidence="1">Membrane</location>
        <topology evidence="1">Multi-pass membrane protein</topology>
    </subcellularLocation>
</comment>
<proteinExistence type="predicted"/>
<dbReference type="PANTHER" id="PTHR24221:SF518">
    <property type="entry name" value="ABC TRANSPORTER B FAMILY MEMBER 2"/>
    <property type="match status" value="1"/>
</dbReference>
<protein>
    <submittedName>
        <fullName evidence="7">OLC1v1031250C1</fullName>
    </submittedName>
</protein>
<dbReference type="Proteomes" id="UP001161247">
    <property type="component" value="Chromosome 2"/>
</dbReference>
<feature type="transmembrane region" description="Helical" evidence="5">
    <location>
        <begin position="105"/>
        <end position="127"/>
    </location>
</feature>
<evidence type="ECO:0000256" key="4">
    <source>
        <dbReference type="ARBA" id="ARBA00023136"/>
    </source>
</evidence>
<dbReference type="EMBL" id="OX459119">
    <property type="protein sequence ID" value="CAI9095325.1"/>
    <property type="molecule type" value="Genomic_DNA"/>
</dbReference>
<evidence type="ECO:0000256" key="5">
    <source>
        <dbReference type="SAM" id="Phobius"/>
    </source>
</evidence>
<dbReference type="Pfam" id="PF00664">
    <property type="entry name" value="ABC_membrane"/>
    <property type="match status" value="1"/>
</dbReference>
<evidence type="ECO:0000256" key="2">
    <source>
        <dbReference type="ARBA" id="ARBA00022692"/>
    </source>
</evidence>
<dbReference type="GO" id="GO:0016020">
    <property type="term" value="C:membrane"/>
    <property type="evidence" value="ECO:0007669"/>
    <property type="project" value="UniProtKB-SubCell"/>
</dbReference>
<dbReference type="PROSITE" id="PS50929">
    <property type="entry name" value="ABC_TM1F"/>
    <property type="match status" value="1"/>
</dbReference>
<feature type="transmembrane region" description="Helical" evidence="5">
    <location>
        <begin position="12"/>
        <end position="38"/>
    </location>
</feature>
<evidence type="ECO:0000256" key="3">
    <source>
        <dbReference type="ARBA" id="ARBA00022989"/>
    </source>
</evidence>
<dbReference type="SUPFAM" id="SSF52540">
    <property type="entry name" value="P-loop containing nucleoside triphosphate hydrolases"/>
    <property type="match status" value="1"/>
</dbReference>
<sequence>MDWDTTRHEVKKIVYLFCGGAVITVIVHAITYLCFGIMGERLTLRVREKMFTTILRNEIGWFDNMDNTSSMLASRLESDATLLRNVVVDRTTMLLQNVGLALKSFIIAFILNWRLTFVVLATYPLIVRGHISEKLFMNGYGGNLSKAYLKANMLAGEAVSKSELLQHSVPRRKCWIFMLNSFVSLPNVHLGVARLQGYFMESLIFFIFSCYGLALWYGSELMGKGLAIFKSVMKSFMILSVSALAMGEIVAMALDLLKGNQMVASVFEVLDRKTQVFGDVGENVAKVDGKDVKKLRLESLRKHIWLVPQEPALFATSIYENILYSKDGASESEVIEAAKFANAHCFISALPEGYSIKRCNFCSNENALAHKILIFHCSFFP</sequence>
<keyword evidence="2 5" id="KW-0812">Transmembrane</keyword>
<accession>A0AAV1CK01</accession>
<dbReference type="SUPFAM" id="SSF90123">
    <property type="entry name" value="ABC transporter transmembrane region"/>
    <property type="match status" value="1"/>
</dbReference>
<keyword evidence="8" id="KW-1185">Reference proteome</keyword>
<dbReference type="Gene3D" id="3.40.50.300">
    <property type="entry name" value="P-loop containing nucleotide triphosphate hydrolases"/>
    <property type="match status" value="1"/>
</dbReference>
<evidence type="ECO:0000313" key="7">
    <source>
        <dbReference type="EMBL" id="CAI9095325.1"/>
    </source>
</evidence>
<keyword evidence="3 5" id="KW-1133">Transmembrane helix</keyword>
<reference evidence="7" key="1">
    <citation type="submission" date="2023-03" db="EMBL/GenBank/DDBJ databases">
        <authorList>
            <person name="Julca I."/>
        </authorList>
    </citation>
    <scope>NUCLEOTIDE SEQUENCE</scope>
</reference>
<dbReference type="InterPro" id="IPR027417">
    <property type="entry name" value="P-loop_NTPase"/>
</dbReference>
<evidence type="ECO:0000256" key="1">
    <source>
        <dbReference type="ARBA" id="ARBA00004141"/>
    </source>
</evidence>
<dbReference type="InterPro" id="IPR039421">
    <property type="entry name" value="Type_1_exporter"/>
</dbReference>
<evidence type="ECO:0000313" key="8">
    <source>
        <dbReference type="Proteomes" id="UP001161247"/>
    </source>
</evidence>
<dbReference type="GO" id="GO:0140359">
    <property type="term" value="F:ABC-type transporter activity"/>
    <property type="evidence" value="ECO:0007669"/>
    <property type="project" value="InterPro"/>
</dbReference>
<feature type="transmembrane region" description="Helical" evidence="5">
    <location>
        <begin position="174"/>
        <end position="192"/>
    </location>
</feature>
<dbReference type="InterPro" id="IPR011527">
    <property type="entry name" value="ABC1_TM_dom"/>
</dbReference>
<dbReference type="GO" id="GO:0005524">
    <property type="term" value="F:ATP binding"/>
    <property type="evidence" value="ECO:0007669"/>
    <property type="project" value="InterPro"/>
</dbReference>
<feature type="domain" description="ABC transmembrane type-1" evidence="6">
    <location>
        <begin position="1"/>
        <end position="160"/>
    </location>
</feature>
<name>A0AAV1CK01_OLDCO</name>
<organism evidence="7 8">
    <name type="scientific">Oldenlandia corymbosa var. corymbosa</name>
    <dbReference type="NCBI Taxonomy" id="529605"/>
    <lineage>
        <taxon>Eukaryota</taxon>
        <taxon>Viridiplantae</taxon>
        <taxon>Streptophyta</taxon>
        <taxon>Embryophyta</taxon>
        <taxon>Tracheophyta</taxon>
        <taxon>Spermatophyta</taxon>
        <taxon>Magnoliopsida</taxon>
        <taxon>eudicotyledons</taxon>
        <taxon>Gunneridae</taxon>
        <taxon>Pentapetalae</taxon>
        <taxon>asterids</taxon>
        <taxon>lamiids</taxon>
        <taxon>Gentianales</taxon>
        <taxon>Rubiaceae</taxon>
        <taxon>Rubioideae</taxon>
        <taxon>Spermacoceae</taxon>
        <taxon>Hedyotis-Oldenlandia complex</taxon>
        <taxon>Oldenlandia</taxon>
    </lineage>
</organism>
<keyword evidence="4 5" id="KW-0472">Membrane</keyword>
<dbReference type="PANTHER" id="PTHR24221">
    <property type="entry name" value="ATP-BINDING CASSETTE SUB-FAMILY B"/>
    <property type="match status" value="1"/>
</dbReference>
<dbReference type="Gene3D" id="1.20.1560.10">
    <property type="entry name" value="ABC transporter type 1, transmembrane domain"/>
    <property type="match status" value="2"/>
</dbReference>
<evidence type="ECO:0000259" key="6">
    <source>
        <dbReference type="PROSITE" id="PS50929"/>
    </source>
</evidence>
<dbReference type="AlphaFoldDB" id="A0AAV1CK01"/>
<gene>
    <name evidence="7" type="ORF">OLC1_LOCUS6328</name>
</gene>
<feature type="transmembrane region" description="Helical" evidence="5">
    <location>
        <begin position="198"/>
        <end position="216"/>
    </location>
</feature>
<feature type="transmembrane region" description="Helical" evidence="5">
    <location>
        <begin position="236"/>
        <end position="257"/>
    </location>
</feature>